<dbReference type="KEGG" id="min:Minf_0279"/>
<name>B3DY62_METI4</name>
<dbReference type="Proteomes" id="UP000009149">
    <property type="component" value="Chromosome"/>
</dbReference>
<dbReference type="HOGENOM" id="CLU_3374603_0_0_0"/>
<sequence>MIKGWRDRGGTMRLGSLGSVDYEDRDLGPAKLTL</sequence>
<dbReference type="AlphaFoldDB" id="B3DY62"/>
<accession>B3DY62</accession>
<dbReference type="EMBL" id="CP000975">
    <property type="protein sequence ID" value="ACD82339.1"/>
    <property type="molecule type" value="Genomic_DNA"/>
</dbReference>
<gene>
    <name evidence="1" type="ordered locus">Minf_0279</name>
</gene>
<evidence type="ECO:0000313" key="1">
    <source>
        <dbReference type="EMBL" id="ACD82339.1"/>
    </source>
</evidence>
<reference evidence="1 2" key="1">
    <citation type="journal article" date="2008" name="Biol. Direct">
        <title>Complete genome sequence of the extremely acidophilic methanotroph isolate V4, Methylacidiphilum infernorum, a representative of the bacterial phylum Verrucomicrobia.</title>
        <authorList>
            <person name="Hou S."/>
            <person name="Makarova K.S."/>
            <person name="Saw J.H."/>
            <person name="Senin P."/>
            <person name="Ly B.V."/>
            <person name="Zhou Z."/>
            <person name="Ren Y."/>
            <person name="Wang J."/>
            <person name="Galperin M.Y."/>
            <person name="Omelchenko M.V."/>
            <person name="Wolf Y.I."/>
            <person name="Yutin N."/>
            <person name="Koonin E.V."/>
            <person name="Stott M.B."/>
            <person name="Mountain B.W."/>
            <person name="Crowe M.A."/>
            <person name="Smirnova A.V."/>
            <person name="Dunfield P.F."/>
            <person name="Feng L."/>
            <person name="Wang L."/>
            <person name="Alam M."/>
        </authorList>
    </citation>
    <scope>NUCLEOTIDE SEQUENCE [LARGE SCALE GENOMIC DNA]</scope>
    <source>
        <strain evidence="2">Isolate V4</strain>
    </source>
</reference>
<organism evidence="1 2">
    <name type="scientific">Methylacidiphilum infernorum (isolate V4)</name>
    <name type="common">Methylokorus infernorum (strain V4)</name>
    <dbReference type="NCBI Taxonomy" id="481448"/>
    <lineage>
        <taxon>Bacteria</taxon>
        <taxon>Pseudomonadati</taxon>
        <taxon>Verrucomicrobiota</taxon>
        <taxon>Methylacidiphilae</taxon>
        <taxon>Methylacidiphilales</taxon>
        <taxon>Methylacidiphilaceae</taxon>
        <taxon>Methylacidiphilum (ex Ratnadevi et al. 2023)</taxon>
    </lineage>
</organism>
<proteinExistence type="predicted"/>
<protein>
    <submittedName>
        <fullName evidence="1">Uncharacterized protein</fullName>
    </submittedName>
</protein>
<evidence type="ECO:0000313" key="2">
    <source>
        <dbReference type="Proteomes" id="UP000009149"/>
    </source>
</evidence>